<dbReference type="Proteomes" id="UP000094336">
    <property type="component" value="Unassembled WGS sequence"/>
</dbReference>
<feature type="domain" description="Ca3427-like PBP 2" evidence="4">
    <location>
        <begin position="87"/>
        <end position="187"/>
    </location>
</feature>
<comment type="subcellular location">
    <subcellularLocation>
        <location evidence="1">Periplasm</location>
    </subcellularLocation>
</comment>
<keyword evidence="3" id="KW-0732">Signal</keyword>
<evidence type="ECO:0000256" key="2">
    <source>
        <dbReference type="ARBA" id="ARBA00010742"/>
    </source>
</evidence>
<dbReference type="GO" id="GO:0042597">
    <property type="term" value="C:periplasmic space"/>
    <property type="evidence" value="ECO:0007669"/>
    <property type="project" value="UniProtKB-SubCell"/>
</dbReference>
<evidence type="ECO:0000256" key="3">
    <source>
        <dbReference type="ARBA" id="ARBA00022729"/>
    </source>
</evidence>
<protein>
    <recommendedName>
        <fullName evidence="4">Ca3427-like PBP 2 domain-containing protein</fullName>
    </recommendedName>
</protein>
<dbReference type="Gene3D" id="3.40.190.10">
    <property type="entry name" value="Periplasmic binding protein-like II"/>
    <property type="match status" value="2"/>
</dbReference>
<evidence type="ECO:0000259" key="4">
    <source>
        <dbReference type="Pfam" id="PF22384"/>
    </source>
</evidence>
<accession>A0A1E3QHB4</accession>
<sequence length="301" mass="33424">MSFRVGYVPEHFSTPIQFAQTHQYFAQQGLTVELVPFPSGSGHLIQCLGEKTIDIAIGLTEAFIAGTAKGNDTYKTVGTYVSSPLCWAISTGAARAELTRALQLQGKKIGVSRIGSGSYVMSFVLALQSQFSTPYYAGFPICHTFKHLRDSVNLVSTEVEHSDAFMWEYFTSKKYYDSGEIKQIGVIYTPWPSWVITARSDVVDTQKEALRGFLKALQQGVTHFQEHQEEAIEYIHQNLDYSEKDARAWIKTVRFSENVGAVDWEAVVTKTAQVLTTAGVLTDSKEVTQERLEAGVLRAGV</sequence>
<proteinExistence type="inferred from homology"/>
<keyword evidence="6" id="KW-1185">Reference proteome</keyword>
<dbReference type="PANTHER" id="PTHR30024">
    <property type="entry name" value="ALIPHATIC SULFONATES-BINDING PROTEIN-RELATED"/>
    <property type="match status" value="1"/>
</dbReference>
<dbReference type="InterPro" id="IPR054364">
    <property type="entry name" value="Ca3427-like_PBP2"/>
</dbReference>
<dbReference type="CDD" id="cd13637">
    <property type="entry name" value="PBP2_Ca3427_like"/>
    <property type="match status" value="1"/>
</dbReference>
<evidence type="ECO:0000256" key="1">
    <source>
        <dbReference type="ARBA" id="ARBA00004418"/>
    </source>
</evidence>
<dbReference type="AlphaFoldDB" id="A0A1E3QHB4"/>
<dbReference type="Pfam" id="PF22384">
    <property type="entry name" value="PBP2_Ca3427_like"/>
    <property type="match status" value="1"/>
</dbReference>
<dbReference type="OrthoDB" id="1363at2759"/>
<dbReference type="GeneID" id="30149921"/>
<dbReference type="SUPFAM" id="SSF53850">
    <property type="entry name" value="Periplasmic binding protein-like II"/>
    <property type="match status" value="1"/>
</dbReference>
<name>A0A1E3QHB4_9ASCO</name>
<gene>
    <name evidence="5" type="ORF">BABINDRAFT_42422</name>
</gene>
<comment type="similarity">
    <text evidence="2">Belongs to the bacterial solute-binding protein SsuA/TauA family.</text>
</comment>
<evidence type="ECO:0000313" key="6">
    <source>
        <dbReference type="Proteomes" id="UP000094336"/>
    </source>
</evidence>
<organism evidence="5 6">
    <name type="scientific">Babjeviella inositovora NRRL Y-12698</name>
    <dbReference type="NCBI Taxonomy" id="984486"/>
    <lineage>
        <taxon>Eukaryota</taxon>
        <taxon>Fungi</taxon>
        <taxon>Dikarya</taxon>
        <taxon>Ascomycota</taxon>
        <taxon>Saccharomycotina</taxon>
        <taxon>Pichiomycetes</taxon>
        <taxon>Serinales incertae sedis</taxon>
        <taxon>Babjeviella</taxon>
    </lineage>
</organism>
<dbReference type="Pfam" id="PF13379">
    <property type="entry name" value="NMT1_2"/>
    <property type="match status" value="1"/>
</dbReference>
<dbReference type="EMBL" id="KV454444">
    <property type="protein sequence ID" value="ODQ76988.1"/>
    <property type="molecule type" value="Genomic_DNA"/>
</dbReference>
<dbReference type="RefSeq" id="XP_018982316.1">
    <property type="nucleotide sequence ID" value="XM_019132068.1"/>
</dbReference>
<reference evidence="6" key="1">
    <citation type="submission" date="2016-05" db="EMBL/GenBank/DDBJ databases">
        <title>Comparative genomics of biotechnologically important yeasts.</title>
        <authorList>
            <consortium name="DOE Joint Genome Institute"/>
            <person name="Riley R."/>
            <person name="Haridas S."/>
            <person name="Wolfe K.H."/>
            <person name="Lopes M.R."/>
            <person name="Hittinger C.T."/>
            <person name="Goker M."/>
            <person name="Salamov A."/>
            <person name="Wisecaver J."/>
            <person name="Long T.M."/>
            <person name="Aerts A.L."/>
            <person name="Barry K."/>
            <person name="Choi C."/>
            <person name="Clum A."/>
            <person name="Coughlan A.Y."/>
            <person name="Deshpande S."/>
            <person name="Douglass A.P."/>
            <person name="Hanson S.J."/>
            <person name="Klenk H.-P."/>
            <person name="Labutti K."/>
            <person name="Lapidus A."/>
            <person name="Lindquist E."/>
            <person name="Lipzen A."/>
            <person name="Meier-Kolthoff J.P."/>
            <person name="Ohm R.A."/>
            <person name="Otillar R.P."/>
            <person name="Pangilinan J."/>
            <person name="Peng Y."/>
            <person name="Rokas A."/>
            <person name="Rosa C.A."/>
            <person name="Scheuner C."/>
            <person name="Sibirny A.A."/>
            <person name="Slot J.C."/>
            <person name="Stielow J.B."/>
            <person name="Sun H."/>
            <person name="Kurtzman C.P."/>
            <person name="Blackwell M."/>
            <person name="Grigoriev I.V."/>
            <person name="Jeffries T.W."/>
        </authorList>
    </citation>
    <scope>NUCLEOTIDE SEQUENCE [LARGE SCALE GENOMIC DNA]</scope>
    <source>
        <strain evidence="6">NRRL Y-12698</strain>
    </source>
</reference>
<evidence type="ECO:0000313" key="5">
    <source>
        <dbReference type="EMBL" id="ODQ76988.1"/>
    </source>
</evidence>
<dbReference type="PANTHER" id="PTHR30024:SF47">
    <property type="entry name" value="TAURINE-BINDING PERIPLASMIC PROTEIN"/>
    <property type="match status" value="1"/>
</dbReference>